<feature type="non-terminal residue" evidence="1">
    <location>
        <position position="133"/>
    </location>
</feature>
<name>A0A0L0F2F5_9EUKA</name>
<sequence length="133" mass="14566">MYLSRTSVATYPSLTSTDPILHALLKGTPAHVVVQLNRSPEDVISASFSLIRDMRNQTANRRERGVYLGAKDTRIVEPQGQQTGAHVGTGTVQYPGNRELRTDAEGVNSTVKDPQSALFGCRLTNCTEMYDPT</sequence>
<dbReference type="EMBL" id="KQ250235">
    <property type="protein sequence ID" value="KNC70789.1"/>
    <property type="molecule type" value="Genomic_DNA"/>
</dbReference>
<proteinExistence type="predicted"/>
<dbReference type="Proteomes" id="UP000054560">
    <property type="component" value="Unassembled WGS sequence"/>
</dbReference>
<protein>
    <submittedName>
        <fullName evidence="1">Uncharacterized protein</fullName>
    </submittedName>
</protein>
<dbReference type="AlphaFoldDB" id="A0A0L0F2F5"/>
<organism evidence="1 2">
    <name type="scientific">Sphaeroforma arctica JP610</name>
    <dbReference type="NCBI Taxonomy" id="667725"/>
    <lineage>
        <taxon>Eukaryota</taxon>
        <taxon>Ichthyosporea</taxon>
        <taxon>Ichthyophonida</taxon>
        <taxon>Sphaeroforma</taxon>
    </lineage>
</organism>
<evidence type="ECO:0000313" key="2">
    <source>
        <dbReference type="Proteomes" id="UP000054560"/>
    </source>
</evidence>
<accession>A0A0L0F2F5</accession>
<gene>
    <name evidence="1" type="ORF">SARC_16681</name>
</gene>
<dbReference type="GeneID" id="25917185"/>
<reference evidence="1 2" key="1">
    <citation type="submission" date="2011-02" db="EMBL/GenBank/DDBJ databases">
        <title>The Genome Sequence of Sphaeroforma arctica JP610.</title>
        <authorList>
            <consortium name="The Broad Institute Genome Sequencing Platform"/>
            <person name="Russ C."/>
            <person name="Cuomo C."/>
            <person name="Young S.K."/>
            <person name="Zeng Q."/>
            <person name="Gargeya S."/>
            <person name="Alvarado L."/>
            <person name="Berlin A."/>
            <person name="Chapman S.B."/>
            <person name="Chen Z."/>
            <person name="Freedman E."/>
            <person name="Gellesch M."/>
            <person name="Goldberg J."/>
            <person name="Griggs A."/>
            <person name="Gujja S."/>
            <person name="Heilman E."/>
            <person name="Heiman D."/>
            <person name="Howarth C."/>
            <person name="Mehta T."/>
            <person name="Neiman D."/>
            <person name="Pearson M."/>
            <person name="Roberts A."/>
            <person name="Saif S."/>
            <person name="Shea T."/>
            <person name="Shenoy N."/>
            <person name="Sisk P."/>
            <person name="Stolte C."/>
            <person name="Sykes S."/>
            <person name="White J."/>
            <person name="Yandava C."/>
            <person name="Burger G."/>
            <person name="Gray M.W."/>
            <person name="Holland P.W.H."/>
            <person name="King N."/>
            <person name="Lang F.B.F."/>
            <person name="Roger A.J."/>
            <person name="Ruiz-Trillo I."/>
            <person name="Haas B."/>
            <person name="Nusbaum C."/>
            <person name="Birren B."/>
        </authorList>
    </citation>
    <scope>NUCLEOTIDE SEQUENCE [LARGE SCALE GENOMIC DNA]</scope>
    <source>
        <strain evidence="1 2">JP610</strain>
    </source>
</reference>
<dbReference type="RefSeq" id="XP_014144691.1">
    <property type="nucleotide sequence ID" value="XM_014289216.1"/>
</dbReference>
<keyword evidence="2" id="KW-1185">Reference proteome</keyword>
<evidence type="ECO:0000313" key="1">
    <source>
        <dbReference type="EMBL" id="KNC70789.1"/>
    </source>
</evidence>